<dbReference type="Gramene" id="TVU25004">
    <property type="protein sequence ID" value="TVU25004"/>
    <property type="gene ID" value="EJB05_27478"/>
</dbReference>
<feature type="region of interest" description="Disordered" evidence="1">
    <location>
        <begin position="20"/>
        <end position="69"/>
    </location>
</feature>
<protein>
    <submittedName>
        <fullName evidence="2">Uncharacterized protein</fullName>
    </submittedName>
</protein>
<reference evidence="2 3" key="1">
    <citation type="journal article" date="2019" name="Sci. Rep.">
        <title>A high-quality genome of Eragrostis curvula grass provides insights into Poaceae evolution and supports new strategies to enhance forage quality.</title>
        <authorList>
            <person name="Carballo J."/>
            <person name="Santos B.A.C.M."/>
            <person name="Zappacosta D."/>
            <person name="Garbus I."/>
            <person name="Selva J.P."/>
            <person name="Gallo C.A."/>
            <person name="Diaz A."/>
            <person name="Albertini E."/>
            <person name="Caccamo M."/>
            <person name="Echenique V."/>
        </authorList>
    </citation>
    <scope>NUCLEOTIDE SEQUENCE [LARGE SCALE GENOMIC DNA]</scope>
    <source>
        <strain evidence="3">cv. Victoria</strain>
        <tissue evidence="2">Leaf</tissue>
    </source>
</reference>
<feature type="region of interest" description="Disordered" evidence="1">
    <location>
        <begin position="97"/>
        <end position="130"/>
    </location>
</feature>
<evidence type="ECO:0000313" key="2">
    <source>
        <dbReference type="EMBL" id="TVU25004.1"/>
    </source>
</evidence>
<proteinExistence type="predicted"/>
<sequence length="155" mass="17809">SVHPRRAFFLWPVGSLPRPPGFENPPAKAWRKKSSTTRTRPDIPTHLDPVKKKTLDPDRCRHRRHPCSHTSPALQLYPRWRCARACVIRFFHRRLPNHPATHSSDSIRIHRRPRSNSSSGQPSAYTPCATNGSVSRLLLCKNSGKAQKYDEHPRD</sequence>
<dbReference type="Proteomes" id="UP000324897">
    <property type="component" value="Chromosome 2"/>
</dbReference>
<feature type="non-terminal residue" evidence="2">
    <location>
        <position position="1"/>
    </location>
</feature>
<evidence type="ECO:0000256" key="1">
    <source>
        <dbReference type="SAM" id="MobiDB-lite"/>
    </source>
</evidence>
<feature type="compositionally biased region" description="Polar residues" evidence="1">
    <location>
        <begin position="115"/>
        <end position="130"/>
    </location>
</feature>
<name>A0A5J9UNL2_9POAL</name>
<evidence type="ECO:0000313" key="3">
    <source>
        <dbReference type="Proteomes" id="UP000324897"/>
    </source>
</evidence>
<organism evidence="2 3">
    <name type="scientific">Eragrostis curvula</name>
    <name type="common">weeping love grass</name>
    <dbReference type="NCBI Taxonomy" id="38414"/>
    <lineage>
        <taxon>Eukaryota</taxon>
        <taxon>Viridiplantae</taxon>
        <taxon>Streptophyta</taxon>
        <taxon>Embryophyta</taxon>
        <taxon>Tracheophyta</taxon>
        <taxon>Spermatophyta</taxon>
        <taxon>Magnoliopsida</taxon>
        <taxon>Liliopsida</taxon>
        <taxon>Poales</taxon>
        <taxon>Poaceae</taxon>
        <taxon>PACMAD clade</taxon>
        <taxon>Chloridoideae</taxon>
        <taxon>Eragrostideae</taxon>
        <taxon>Eragrostidinae</taxon>
        <taxon>Eragrostis</taxon>
    </lineage>
</organism>
<gene>
    <name evidence="2" type="ORF">EJB05_27478</name>
</gene>
<accession>A0A5J9UNL2</accession>
<comment type="caution">
    <text evidence="2">The sequence shown here is derived from an EMBL/GenBank/DDBJ whole genome shotgun (WGS) entry which is preliminary data.</text>
</comment>
<dbReference type="EMBL" id="RWGY01000013">
    <property type="protein sequence ID" value="TVU25004.1"/>
    <property type="molecule type" value="Genomic_DNA"/>
</dbReference>
<keyword evidence="3" id="KW-1185">Reference proteome</keyword>
<feature type="compositionally biased region" description="Basic and acidic residues" evidence="1">
    <location>
        <begin position="39"/>
        <end position="59"/>
    </location>
</feature>
<dbReference type="AlphaFoldDB" id="A0A5J9UNL2"/>